<keyword evidence="1" id="KW-1133">Transmembrane helix</keyword>
<sequence>MSLFSSFIVRIAFCYLFLMFGTLMIAKAKLDSLFHRAKGYGVLALWCIAFLCYCTMGKPLFTQQQGETGKISVRIARWITVQSATFHKVSHYPKGTNGFSGGAGGFEKEKQGMYGVRTSCRFPLLPCLSQPFQKPKTPAYFCVRNQ</sequence>
<proteinExistence type="predicted"/>
<keyword evidence="1" id="KW-0472">Membrane</keyword>
<protein>
    <submittedName>
        <fullName evidence="2">Uncharacterized protein</fullName>
    </submittedName>
</protein>
<feature type="transmembrane region" description="Helical" evidence="1">
    <location>
        <begin position="38"/>
        <end position="56"/>
    </location>
</feature>
<reference evidence="2 3" key="1">
    <citation type="submission" date="2014-07" db="EMBL/GenBank/DDBJ databases">
        <authorList>
            <person name="McCorrison J."/>
            <person name="Sanka R."/>
            <person name="Torralba M."/>
            <person name="Gillis M."/>
            <person name="Haft D.H."/>
            <person name="Methe B."/>
            <person name="Sutton G."/>
            <person name="Nelson K.E."/>
        </authorList>
    </citation>
    <scope>NUCLEOTIDE SEQUENCE [LARGE SCALE GENOMIC DNA]</scope>
    <source>
        <strain evidence="2 3">S9-PR14</strain>
    </source>
</reference>
<evidence type="ECO:0000313" key="3">
    <source>
        <dbReference type="Proteomes" id="UP000029723"/>
    </source>
</evidence>
<comment type="caution">
    <text evidence="2">The sequence shown here is derived from an EMBL/GenBank/DDBJ whole genome shotgun (WGS) entry which is preliminary data.</text>
</comment>
<keyword evidence="1" id="KW-0812">Transmembrane</keyword>
<dbReference type="EMBL" id="JRPQ01000146">
    <property type="protein sequence ID" value="KGI21487.1"/>
    <property type="molecule type" value="Genomic_DNA"/>
</dbReference>
<dbReference type="Proteomes" id="UP000029723">
    <property type="component" value="Unassembled WGS sequence"/>
</dbReference>
<evidence type="ECO:0000256" key="1">
    <source>
        <dbReference type="SAM" id="Phobius"/>
    </source>
</evidence>
<name>A0A098YQF1_9BACT</name>
<gene>
    <name evidence="2" type="ORF">HMPREF9304_09925</name>
</gene>
<evidence type="ECO:0000313" key="2">
    <source>
        <dbReference type="EMBL" id="KGI21487.1"/>
    </source>
</evidence>
<accession>A0A098YQF1</accession>
<organism evidence="2 3">
    <name type="scientific">Hoylesella timonensis S9-PR14</name>
    <dbReference type="NCBI Taxonomy" id="1401062"/>
    <lineage>
        <taxon>Bacteria</taxon>
        <taxon>Pseudomonadati</taxon>
        <taxon>Bacteroidota</taxon>
        <taxon>Bacteroidia</taxon>
        <taxon>Bacteroidales</taxon>
        <taxon>Prevotellaceae</taxon>
        <taxon>Hoylesella</taxon>
    </lineage>
</organism>
<feature type="transmembrane region" description="Helical" evidence="1">
    <location>
        <begin position="7"/>
        <end position="26"/>
    </location>
</feature>
<dbReference type="AlphaFoldDB" id="A0A098YQF1"/>